<sequence>MRKLVLLALTVLLSSQVLAWDQIKIDFVQPPQLPYLVGQPEINIDADEFTTLSLRIKADRSTTARLFWASSYDPQLNEPKSVWFFIKKAPFPKEYVFQLKSQNPYWLGFIGQFALLPDGGSQGIEIISGKAYPTNFLTTIRSGWQEFWGPRGRLVIGSTINTIQSPNLFGRSIYVYVYWLIGGWIIGWLAWQLLRGKNRKTIAKQTFYIVIFFWGLLEISNMYSQYIIQVKEDWKYVGKSQAEKLALANYGDYYPFIAFCEKYLPQNSTFDFRIGGVYNDIKARYYLYPRRQVKLGDFLLVYDAMVEPTIEAAYQPYKTFRARAYIMKKRGL</sequence>
<protein>
    <recommendedName>
        <fullName evidence="5">7TM-DISM receptor extracellular domain-containing protein</fullName>
    </recommendedName>
</protein>
<comment type="caution">
    <text evidence="3">The sequence shown here is derived from an EMBL/GenBank/DDBJ whole genome shotgun (WGS) entry which is preliminary data.</text>
</comment>
<dbReference type="AlphaFoldDB" id="A0A1F4TIA8"/>
<feature type="chain" id="PRO_5009514587" description="7TM-DISM receptor extracellular domain-containing protein" evidence="2">
    <location>
        <begin position="20"/>
        <end position="332"/>
    </location>
</feature>
<feature type="transmembrane region" description="Helical" evidence="1">
    <location>
        <begin position="173"/>
        <end position="194"/>
    </location>
</feature>
<evidence type="ECO:0000256" key="1">
    <source>
        <dbReference type="SAM" id="Phobius"/>
    </source>
</evidence>
<evidence type="ECO:0008006" key="5">
    <source>
        <dbReference type="Google" id="ProtNLM"/>
    </source>
</evidence>
<dbReference type="STRING" id="1802583.A2311_05295"/>
<keyword evidence="1" id="KW-0812">Transmembrane</keyword>
<reference evidence="3 4" key="1">
    <citation type="journal article" date="2016" name="Nat. Commun.">
        <title>Thousands of microbial genomes shed light on interconnected biogeochemical processes in an aquifer system.</title>
        <authorList>
            <person name="Anantharaman K."/>
            <person name="Brown C.T."/>
            <person name="Hug L.A."/>
            <person name="Sharon I."/>
            <person name="Castelle C.J."/>
            <person name="Probst A.J."/>
            <person name="Thomas B.C."/>
            <person name="Singh A."/>
            <person name="Wilkins M.J."/>
            <person name="Karaoz U."/>
            <person name="Brodie E.L."/>
            <person name="Williams K.H."/>
            <person name="Hubbard S.S."/>
            <person name="Banfield J.F."/>
        </authorList>
    </citation>
    <scope>NUCLEOTIDE SEQUENCE [LARGE SCALE GENOMIC DNA]</scope>
</reference>
<keyword evidence="1" id="KW-1133">Transmembrane helix</keyword>
<feature type="transmembrane region" description="Helical" evidence="1">
    <location>
        <begin position="206"/>
        <end position="223"/>
    </location>
</feature>
<feature type="signal peptide" evidence="2">
    <location>
        <begin position="1"/>
        <end position="19"/>
    </location>
</feature>
<accession>A0A1F4TIA8</accession>
<evidence type="ECO:0000313" key="4">
    <source>
        <dbReference type="Proteomes" id="UP000178951"/>
    </source>
</evidence>
<organism evidence="3 4">
    <name type="scientific">candidate division WOR-1 bacterium RIFOXYB2_FULL_48_7</name>
    <dbReference type="NCBI Taxonomy" id="1802583"/>
    <lineage>
        <taxon>Bacteria</taxon>
        <taxon>Bacillati</taxon>
        <taxon>Saganbacteria</taxon>
    </lineage>
</organism>
<keyword evidence="2" id="KW-0732">Signal</keyword>
<dbReference type="EMBL" id="MEUF01000082">
    <property type="protein sequence ID" value="OGC32357.1"/>
    <property type="molecule type" value="Genomic_DNA"/>
</dbReference>
<dbReference type="Proteomes" id="UP000178951">
    <property type="component" value="Unassembled WGS sequence"/>
</dbReference>
<keyword evidence="1" id="KW-0472">Membrane</keyword>
<evidence type="ECO:0000256" key="2">
    <source>
        <dbReference type="SAM" id="SignalP"/>
    </source>
</evidence>
<gene>
    <name evidence="3" type="ORF">A2311_05295</name>
</gene>
<name>A0A1F4TIA8_UNCSA</name>
<proteinExistence type="predicted"/>
<evidence type="ECO:0000313" key="3">
    <source>
        <dbReference type="EMBL" id="OGC32357.1"/>
    </source>
</evidence>